<proteinExistence type="predicted"/>
<evidence type="ECO:0000259" key="1">
    <source>
        <dbReference type="Pfam" id="PF01370"/>
    </source>
</evidence>
<dbReference type="SUPFAM" id="SSF51735">
    <property type="entry name" value="NAD(P)-binding Rossmann-fold domains"/>
    <property type="match status" value="1"/>
</dbReference>
<dbReference type="CDD" id="cd05266">
    <property type="entry name" value="SDR_a4"/>
    <property type="match status" value="1"/>
</dbReference>
<protein>
    <submittedName>
        <fullName evidence="2">NAD dependent epimerase/dehydratase</fullName>
    </submittedName>
</protein>
<dbReference type="InterPro" id="IPR051783">
    <property type="entry name" value="NAD(P)-dependent_oxidoreduct"/>
</dbReference>
<dbReference type="PANTHER" id="PTHR48079">
    <property type="entry name" value="PROTEIN YEEZ"/>
    <property type="match status" value="1"/>
</dbReference>
<accession>D6PD01</accession>
<feature type="domain" description="NAD-dependent epimerase/dehydratase" evidence="1">
    <location>
        <begin position="3"/>
        <end position="204"/>
    </location>
</feature>
<dbReference type="InterPro" id="IPR036291">
    <property type="entry name" value="NAD(P)-bd_dom_sf"/>
</dbReference>
<reference evidence="2" key="1">
    <citation type="journal article" date="2010" name="ISME J.">
        <title>Metagenome of the Mediterranean deep chlorophyll maximum studied by direct and fosmid library 454 pyrosequencing.</title>
        <authorList>
            <person name="Ghai R."/>
            <person name="Martin-Cuadrado A.B."/>
            <person name="Molto A.G."/>
            <person name="Heredia I.G."/>
            <person name="Cabrera R."/>
            <person name="Martin J."/>
            <person name="Verdu M."/>
            <person name="Deschamps P."/>
            <person name="Moreira D."/>
            <person name="Lopez-Garcia P."/>
            <person name="Mira A."/>
            <person name="Rodriguez-Valera F."/>
        </authorList>
    </citation>
    <scope>NUCLEOTIDE SEQUENCE</scope>
</reference>
<name>D6PD01_9BACT</name>
<dbReference type="EMBL" id="GU942989">
    <property type="protein sequence ID" value="ADD93602.1"/>
    <property type="molecule type" value="Genomic_DNA"/>
</dbReference>
<dbReference type="PANTHER" id="PTHR48079:SF6">
    <property type="entry name" value="NAD(P)-BINDING DOMAIN-CONTAINING PROTEIN-RELATED"/>
    <property type="match status" value="1"/>
</dbReference>
<dbReference type="GO" id="GO:0005737">
    <property type="term" value="C:cytoplasm"/>
    <property type="evidence" value="ECO:0007669"/>
    <property type="project" value="TreeGrafter"/>
</dbReference>
<dbReference type="Pfam" id="PF01370">
    <property type="entry name" value="Epimerase"/>
    <property type="match status" value="1"/>
</dbReference>
<organism evidence="2">
    <name type="scientific">uncultured marine bacterium MedDCM-OCT-S04-C40</name>
    <dbReference type="NCBI Taxonomy" id="743056"/>
    <lineage>
        <taxon>Bacteria</taxon>
        <taxon>environmental samples</taxon>
    </lineage>
</organism>
<sequence length="278" mass="30744">MRILVIGCGYVGLPLAQALARMGHQVHGTRRSDFPTTDVTPHALDVTDPNSFEAIPQDFDVIYYTPSSSRGDASVHQAVFVDGTTHLLNWLGDTATRLIFTSSTSVYPQTDGNWVDETANHDGATGTAINLLQAETLFQESPQLATILRVAGIYGPERGYLYRQFLKDEAVITQGGSRWINMIHRDDVVSALVTALNIPPGIYNASDDEPLTQRAFFEWLAKELGKTVPPEGEVQKRKRAVTNKRVSNAKLKATDWQLKYPNFREGYGALINEEQGGH</sequence>
<dbReference type="InterPro" id="IPR001509">
    <property type="entry name" value="Epimerase_deHydtase"/>
</dbReference>
<evidence type="ECO:0000313" key="2">
    <source>
        <dbReference type="EMBL" id="ADD93602.1"/>
    </source>
</evidence>
<dbReference type="Gene3D" id="3.40.50.720">
    <property type="entry name" value="NAD(P)-binding Rossmann-like Domain"/>
    <property type="match status" value="1"/>
</dbReference>
<dbReference type="AlphaFoldDB" id="D6PD01"/>
<dbReference type="GO" id="GO:0004029">
    <property type="term" value="F:aldehyde dehydrogenase (NAD+) activity"/>
    <property type="evidence" value="ECO:0007669"/>
    <property type="project" value="TreeGrafter"/>
</dbReference>